<feature type="domain" description="Transglutaminase-like" evidence="1">
    <location>
        <begin position="176"/>
        <end position="247"/>
    </location>
</feature>
<dbReference type="Pfam" id="PF08379">
    <property type="entry name" value="Bact_transglu_N"/>
    <property type="match status" value="1"/>
</dbReference>
<dbReference type="PANTHER" id="PTHR33490:SF1">
    <property type="entry name" value="SLL1233 PROTEIN"/>
    <property type="match status" value="1"/>
</dbReference>
<reference evidence="2" key="1">
    <citation type="submission" date="2021-06" db="EMBL/GenBank/DDBJ databases">
        <title>Elioraea tepida, sp. nov., a moderately thermophilic aerobic anoxygenic phototrophic bacterium isolated from an alkaline siliceous hot spring mat community in Yellowstone National Park, WY, USA.</title>
        <authorList>
            <person name="Saini M.K."/>
            <person name="Yoshida S."/>
            <person name="Sebastian A."/>
            <person name="Hirose S."/>
            <person name="Hara E."/>
            <person name="Tamaki H."/>
            <person name="Soulier N.T."/>
            <person name="Albert I."/>
            <person name="Hanada S."/>
            <person name="Bryant D.A."/>
            <person name="Tank M."/>
        </authorList>
    </citation>
    <scope>NUCLEOTIDE SEQUENCE</scope>
    <source>
        <strain evidence="2">MS-P2</strain>
    </source>
</reference>
<organism evidence="2 3">
    <name type="scientific">Elioraea tepida</name>
    <dbReference type="NCBI Taxonomy" id="2843330"/>
    <lineage>
        <taxon>Bacteria</taxon>
        <taxon>Pseudomonadati</taxon>
        <taxon>Pseudomonadota</taxon>
        <taxon>Alphaproteobacteria</taxon>
        <taxon>Acetobacterales</taxon>
        <taxon>Elioraeaceae</taxon>
        <taxon>Elioraea</taxon>
    </lineage>
</organism>
<evidence type="ECO:0000313" key="2">
    <source>
        <dbReference type="EMBL" id="QXM24504.1"/>
    </source>
</evidence>
<sequence length="311" mass="33745">MPRVAIRHRTEYRYAAPVSFGDHRLMTRPRDSHDLRLIEATLSFSPHATLRWKHDVFGNSVAVASFAEAADTLLIESRIVLDHFPREPADLAAMVEPYAETIPFAYAPEEVPDLGRMAERHFPDPDHAVDLWAKKFLSTEGPTRTADLLVAMTHAIKSDFTYEARDEEGTRPPTETLALSRGACRDFALLMMEACRSLGLAARFVSGYLYDAALAESDTPVVGGGATHAWVDVYVPGAGWVEFDPTNGLIGGRNLVRVAVARQPAQAIPISGSFIGRPDDFLGLSVEVTVEVGQGGATPPPAPEPAAVETA</sequence>
<dbReference type="InterPro" id="IPR013589">
    <property type="entry name" value="Bac_transglu_N"/>
</dbReference>
<proteinExistence type="predicted"/>
<dbReference type="Proteomes" id="UP000694001">
    <property type="component" value="Chromosome"/>
</dbReference>
<protein>
    <submittedName>
        <fullName evidence="2">Transglutaminase family protein</fullName>
    </submittedName>
</protein>
<dbReference type="SMART" id="SM00460">
    <property type="entry name" value="TGc"/>
    <property type="match status" value="1"/>
</dbReference>
<dbReference type="PANTHER" id="PTHR33490">
    <property type="entry name" value="BLR5614 PROTEIN-RELATED"/>
    <property type="match status" value="1"/>
</dbReference>
<name>A0A975YJC2_9PROT</name>
<dbReference type="RefSeq" id="WP_218285561.1">
    <property type="nucleotide sequence ID" value="NZ_CP076448.1"/>
</dbReference>
<evidence type="ECO:0000313" key="3">
    <source>
        <dbReference type="Proteomes" id="UP000694001"/>
    </source>
</evidence>
<gene>
    <name evidence="2" type="ORF">KO353_14880</name>
</gene>
<keyword evidence="3" id="KW-1185">Reference proteome</keyword>
<evidence type="ECO:0000259" key="1">
    <source>
        <dbReference type="SMART" id="SM00460"/>
    </source>
</evidence>
<dbReference type="InterPro" id="IPR002931">
    <property type="entry name" value="Transglutaminase-like"/>
</dbReference>
<accession>A0A975YJC2</accession>
<dbReference type="Pfam" id="PF01841">
    <property type="entry name" value="Transglut_core"/>
    <property type="match status" value="1"/>
</dbReference>
<dbReference type="EMBL" id="CP076448">
    <property type="protein sequence ID" value="QXM24504.1"/>
    <property type="molecule type" value="Genomic_DNA"/>
</dbReference>
<dbReference type="KEGG" id="elio:KO353_14880"/>
<dbReference type="AlphaFoldDB" id="A0A975YJC2"/>